<sequence length="438" mass="48962">MGLFSWLFGDAARAADVVTNYHDGMFSAPWITAAASDVDTMGPSEFYAQQPHLRTVVTFIAKQISAVGIHTFERMPDGGRQRVRIGDYGDWQPGDPVEADRPGVVPVLMSKPNKRQLMQDFLERTILDYLLFDEFIWAVIDEPGDETQLVRVPIGWITGRKYSDPWTLKGIRVRDTKGRQRYYHGDRLIHVHGYNADFEEVGVSPIDSLKETLREQLQASAYRAELWRNGPRLGGVISRPPAKDVGEWTSAARKRFKASIQSQYTQRGSNAGGIMLLEDGMKFEPQHLNAKDEELPEMTKLSLSTVAQVYHVNPTMVGLLDNANYSNVQAFRQSLYGDSLGPMIKRLEGTLNAFVLPALGVDNTRFYVEFNLEEKLRGNFEEQAAMQTAAAGGPWMTINEVRSMRNLPSIDGGDDLVRPLNVTTASAETATGNEENSQ</sequence>
<dbReference type="InterPro" id="IPR006944">
    <property type="entry name" value="Phage/GTA_portal"/>
</dbReference>
<accession>A0AAP4BWP0</accession>
<gene>
    <name evidence="1" type="ORF">QPX54_09730</name>
</gene>
<protein>
    <submittedName>
        <fullName evidence="1">Phage portal protein</fullName>
    </submittedName>
</protein>
<proteinExistence type="predicted"/>
<dbReference type="NCBIfam" id="TIGR01537">
    <property type="entry name" value="portal_HK97"/>
    <property type="match status" value="1"/>
</dbReference>
<reference evidence="1" key="1">
    <citation type="submission" date="2023-05" db="EMBL/GenBank/DDBJ databases">
        <title>Metabolic capabilities are highly conserved among human nasal-associated Corynebacterium species in pangenomic analyses.</title>
        <authorList>
            <person name="Tran T.H."/>
            <person name="Roberts A.Q."/>
            <person name="Escapa I.F."/>
            <person name="Gao W."/>
            <person name="Conlan S."/>
            <person name="Kong H."/>
            <person name="Segre J.A."/>
            <person name="Kelly M.S."/>
            <person name="Lemon K.P."/>
        </authorList>
    </citation>
    <scope>NUCLEOTIDE SEQUENCE</scope>
    <source>
        <strain evidence="1">KPL2654</strain>
    </source>
</reference>
<dbReference type="InterPro" id="IPR006427">
    <property type="entry name" value="Portal_HK97"/>
</dbReference>
<dbReference type="RefSeq" id="WP_284589954.1">
    <property type="nucleotide sequence ID" value="NZ_JASNVP010000009.1"/>
</dbReference>
<evidence type="ECO:0000313" key="2">
    <source>
        <dbReference type="Proteomes" id="UP001226160"/>
    </source>
</evidence>
<dbReference type="AlphaFoldDB" id="A0AAP4BWP0"/>
<dbReference type="EMBL" id="JASNVP010000009">
    <property type="protein sequence ID" value="MDK4326779.1"/>
    <property type="molecule type" value="Genomic_DNA"/>
</dbReference>
<dbReference type="Proteomes" id="UP001226160">
    <property type="component" value="Unassembled WGS sequence"/>
</dbReference>
<organism evidence="1 2">
    <name type="scientific">Corynebacterium propinquum</name>
    <dbReference type="NCBI Taxonomy" id="43769"/>
    <lineage>
        <taxon>Bacteria</taxon>
        <taxon>Bacillati</taxon>
        <taxon>Actinomycetota</taxon>
        <taxon>Actinomycetes</taxon>
        <taxon>Mycobacteriales</taxon>
        <taxon>Corynebacteriaceae</taxon>
        <taxon>Corynebacterium</taxon>
    </lineage>
</organism>
<evidence type="ECO:0000313" key="1">
    <source>
        <dbReference type="EMBL" id="MDK4326779.1"/>
    </source>
</evidence>
<name>A0AAP4BWP0_9CORY</name>
<comment type="caution">
    <text evidence="1">The sequence shown here is derived from an EMBL/GenBank/DDBJ whole genome shotgun (WGS) entry which is preliminary data.</text>
</comment>
<dbReference type="Pfam" id="PF04860">
    <property type="entry name" value="Phage_portal"/>
    <property type="match status" value="1"/>
</dbReference>